<feature type="domain" description="Flagellin N-terminal" evidence="1">
    <location>
        <begin position="4"/>
        <end position="139"/>
    </location>
</feature>
<dbReference type="RefSeq" id="WP_038265879.1">
    <property type="nucleotide sequence ID" value="NZ_FSRH01000005.1"/>
</dbReference>
<evidence type="ECO:0000313" key="2">
    <source>
        <dbReference type="EMBL" id="KDR94757.1"/>
    </source>
</evidence>
<dbReference type="Gene3D" id="1.20.1330.10">
    <property type="entry name" value="f41 fragment of flagellin, N-terminal domain"/>
    <property type="match status" value="1"/>
</dbReference>
<dbReference type="PANTHER" id="PTHR42792">
    <property type="entry name" value="FLAGELLIN"/>
    <property type="match status" value="1"/>
</dbReference>
<evidence type="ECO:0000259" key="1">
    <source>
        <dbReference type="Pfam" id="PF00669"/>
    </source>
</evidence>
<dbReference type="PRINTS" id="PR00207">
    <property type="entry name" value="FLAGELLIN"/>
</dbReference>
<dbReference type="NCBIfam" id="TIGR02550">
    <property type="entry name" value="flagell_flgL"/>
    <property type="match status" value="1"/>
</dbReference>
<dbReference type="InterPro" id="IPR001492">
    <property type="entry name" value="Flagellin"/>
</dbReference>
<keyword evidence="2" id="KW-0282">Flagellum</keyword>
<dbReference type="GO" id="GO:0071973">
    <property type="term" value="P:bacterial-type flagellum-dependent cell motility"/>
    <property type="evidence" value="ECO:0007669"/>
    <property type="project" value="InterPro"/>
</dbReference>
<dbReference type="GO" id="GO:0005198">
    <property type="term" value="F:structural molecule activity"/>
    <property type="evidence" value="ECO:0007669"/>
    <property type="project" value="InterPro"/>
</dbReference>
<protein>
    <submittedName>
        <fullName evidence="2">Flagellar hook-associated protein 3</fullName>
    </submittedName>
</protein>
<evidence type="ECO:0000313" key="3">
    <source>
        <dbReference type="Proteomes" id="UP000027946"/>
    </source>
</evidence>
<proteinExistence type="predicted"/>
<dbReference type="eggNOG" id="COG1344">
    <property type="taxonomic scope" value="Bacteria"/>
</dbReference>
<gene>
    <name evidence="2" type="primary">flgL</name>
    <name evidence="2" type="ORF">CLIT_13c00790</name>
</gene>
<dbReference type="STRING" id="1121324.CLIT_13c00790"/>
<dbReference type="GO" id="GO:0009424">
    <property type="term" value="C:bacterial-type flagellum hook"/>
    <property type="evidence" value="ECO:0007669"/>
    <property type="project" value="InterPro"/>
</dbReference>
<dbReference type="InterPro" id="IPR001029">
    <property type="entry name" value="Flagellin_N"/>
</dbReference>
<dbReference type="SUPFAM" id="SSF64518">
    <property type="entry name" value="Phase 1 flagellin"/>
    <property type="match status" value="1"/>
</dbReference>
<sequence>MRITNSMMVSRMMGNMNSNLRSMDKLNNDLASGVKIHRPSDDPVLVGRSLKIHTDIAQTAQFTRNVDDAYSFLDKTETSLKELNNVMHRVRELTGQAANGVLTKEDSQKIESEIKQLKDHMTKIGNDTYVGRHIFSGFATDKPFLDKQGSISSEFISSADGSIKTKGQDIEYQVGVSGKSTVNITGDQIFGPVETDRVKYEPDAGGDYYWKENLTLMGSYKMNVPQLDKDGNEIDVDGTLVKDTGKAGATKEIMVQGTMDKLIAAMEKGDSEAMSNLLQDIDVHMDNINKLRGDVGARMNTVEVIKDRAETMNLNFAKLLSETEDTDMGEAVMNLSMREAVYKASLSTGARIIQPTLIDFLR</sequence>
<dbReference type="EMBL" id="JJMM01000013">
    <property type="protein sequence ID" value="KDR94757.1"/>
    <property type="molecule type" value="Genomic_DNA"/>
</dbReference>
<reference evidence="2 3" key="1">
    <citation type="submission" date="2014-03" db="EMBL/GenBank/DDBJ databases">
        <title>Genome sequence of Clostridium litorale W6, DSM 5388.</title>
        <authorList>
            <person name="Poehlein A."/>
            <person name="Jagirdar A."/>
            <person name="Khonsari B."/>
            <person name="Chibani C.M."/>
            <person name="Gutierrez Gutierrez D.A."/>
            <person name="Davydova E."/>
            <person name="Alghaithi H.S."/>
            <person name="Nair K.P."/>
            <person name="Dhamotharan K."/>
            <person name="Chandran L."/>
            <person name="G W."/>
            <person name="Daniel R."/>
        </authorList>
    </citation>
    <scope>NUCLEOTIDE SEQUENCE [LARGE SCALE GENOMIC DNA]</scope>
    <source>
        <strain evidence="2 3">W6</strain>
    </source>
</reference>
<name>A0A069RKK1_PEPLI</name>
<organism evidence="2 3">
    <name type="scientific">Peptoclostridium litorale DSM 5388</name>
    <dbReference type="NCBI Taxonomy" id="1121324"/>
    <lineage>
        <taxon>Bacteria</taxon>
        <taxon>Bacillati</taxon>
        <taxon>Bacillota</taxon>
        <taxon>Clostridia</taxon>
        <taxon>Peptostreptococcales</taxon>
        <taxon>Peptoclostridiaceae</taxon>
        <taxon>Peptoclostridium</taxon>
    </lineage>
</organism>
<dbReference type="Proteomes" id="UP000027946">
    <property type="component" value="Unassembled WGS sequence"/>
</dbReference>
<accession>A0A069RKK1</accession>
<dbReference type="PANTHER" id="PTHR42792:SF1">
    <property type="entry name" value="FLAGELLAR HOOK-ASSOCIATED PROTEIN 3"/>
    <property type="match status" value="1"/>
</dbReference>
<keyword evidence="2" id="KW-0966">Cell projection</keyword>
<keyword evidence="3" id="KW-1185">Reference proteome</keyword>
<dbReference type="AlphaFoldDB" id="A0A069RKK1"/>
<dbReference type="OrthoDB" id="9758307at2"/>
<keyword evidence="2" id="KW-0969">Cilium</keyword>
<dbReference type="Pfam" id="PF00669">
    <property type="entry name" value="Flagellin_N"/>
    <property type="match status" value="1"/>
</dbReference>
<dbReference type="InterPro" id="IPR013384">
    <property type="entry name" value="Flagell_FlgL"/>
</dbReference>
<comment type="caution">
    <text evidence="2">The sequence shown here is derived from an EMBL/GenBank/DDBJ whole genome shotgun (WGS) entry which is preliminary data.</text>
</comment>